<dbReference type="Pfam" id="PF00092">
    <property type="entry name" value="VWA"/>
    <property type="match status" value="1"/>
</dbReference>
<gene>
    <name evidence="3" type="ORF">GKO32_35990</name>
</gene>
<dbReference type="OrthoDB" id="3170630at2"/>
<keyword evidence="1" id="KW-0732">Signal</keyword>
<evidence type="ECO:0000259" key="2">
    <source>
        <dbReference type="PROSITE" id="PS50234"/>
    </source>
</evidence>
<dbReference type="AlphaFoldDB" id="A0A6N7ZCB6"/>
<sequence length="508" mass="54977">MGILVLCLLLVTASACTTGESRAMTLRVLASPELADMQPLLEDLRRDTGITLSLDYGGPADAGNTLTPGDYHHDLAWLSSDRYFQLKLRESGGAQPLSTNTMRTPVVIGVKPQVAKLLRQTAPDGRLSWADIADRAAAGLLRFGMADPRQSNSGLSALIGVATAAAGTGGALRLGDVTCDRVRGLFTGQTLTAGTSGELTDAYVAHQDDTDALIGYESVLLSLNSSGKLREPLEILYPADGMVMSEYPLLLLNPVQRANYDKIVGWLKQDSTQQKIMQQTLRRPVDTSVPRDPRLTESAGNALYFPDQRQVVDKLLADYADPKLRKPDQVYFLLDFSGSMKGSRISALRSAIAGLSGADDSSGGKFLRFYRDEKFTVIRFGGRVLGEQTYTISGEQDLDAMRDFVAADDFDSETAIWSTVDHAYQEAARNAQQAVSIVLMTDGESNSGMSLDDFLRRPRPAGVPTFTIRFGEANAAELDRAARATGGRMVDANATSLLDAFKEIRGCR</sequence>
<evidence type="ECO:0000313" key="3">
    <source>
        <dbReference type="EMBL" id="MTD59346.1"/>
    </source>
</evidence>
<feature type="domain" description="VWFA" evidence="2">
    <location>
        <begin position="329"/>
        <end position="504"/>
    </location>
</feature>
<dbReference type="PROSITE" id="PS50234">
    <property type="entry name" value="VWFA"/>
    <property type="match status" value="1"/>
</dbReference>
<proteinExistence type="predicted"/>
<dbReference type="EMBL" id="WMBA01000099">
    <property type="protein sequence ID" value="MTD59346.1"/>
    <property type="molecule type" value="Genomic_DNA"/>
</dbReference>
<dbReference type="Gene3D" id="3.40.50.410">
    <property type="entry name" value="von Willebrand factor, type A domain"/>
    <property type="match status" value="1"/>
</dbReference>
<organism evidence="3 4">
    <name type="scientific">Amycolatopsis pithecellobii</name>
    <dbReference type="NCBI Taxonomy" id="664692"/>
    <lineage>
        <taxon>Bacteria</taxon>
        <taxon>Bacillati</taxon>
        <taxon>Actinomycetota</taxon>
        <taxon>Actinomycetes</taxon>
        <taxon>Pseudonocardiales</taxon>
        <taxon>Pseudonocardiaceae</taxon>
        <taxon>Amycolatopsis</taxon>
    </lineage>
</organism>
<dbReference type="SMART" id="SM00327">
    <property type="entry name" value="VWA"/>
    <property type="match status" value="1"/>
</dbReference>
<dbReference type="Gene3D" id="3.40.190.10">
    <property type="entry name" value="Periplasmic binding protein-like II"/>
    <property type="match status" value="1"/>
</dbReference>
<dbReference type="InterPro" id="IPR036465">
    <property type="entry name" value="vWFA_dom_sf"/>
</dbReference>
<feature type="signal peptide" evidence="1">
    <location>
        <begin position="1"/>
        <end position="23"/>
    </location>
</feature>
<dbReference type="CDD" id="cd00198">
    <property type="entry name" value="vWFA"/>
    <property type="match status" value="1"/>
</dbReference>
<reference evidence="3 4" key="1">
    <citation type="submission" date="2019-11" db="EMBL/GenBank/DDBJ databases">
        <title>Draft genome of Amycolatopsis RM579.</title>
        <authorList>
            <person name="Duangmal K."/>
            <person name="Mingma R."/>
        </authorList>
    </citation>
    <scope>NUCLEOTIDE SEQUENCE [LARGE SCALE GENOMIC DNA]</scope>
    <source>
        <strain evidence="3 4">RM579</strain>
    </source>
</reference>
<dbReference type="Pfam" id="PF13531">
    <property type="entry name" value="SBP_bac_11"/>
    <property type="match status" value="1"/>
</dbReference>
<dbReference type="SUPFAM" id="SSF53850">
    <property type="entry name" value="Periplasmic binding protein-like II"/>
    <property type="match status" value="1"/>
</dbReference>
<dbReference type="SUPFAM" id="SSF53300">
    <property type="entry name" value="vWA-like"/>
    <property type="match status" value="1"/>
</dbReference>
<evidence type="ECO:0000313" key="4">
    <source>
        <dbReference type="Proteomes" id="UP000440096"/>
    </source>
</evidence>
<dbReference type="Proteomes" id="UP000440096">
    <property type="component" value="Unassembled WGS sequence"/>
</dbReference>
<dbReference type="InterPro" id="IPR002035">
    <property type="entry name" value="VWF_A"/>
</dbReference>
<evidence type="ECO:0000256" key="1">
    <source>
        <dbReference type="SAM" id="SignalP"/>
    </source>
</evidence>
<feature type="chain" id="PRO_5026653692" evidence="1">
    <location>
        <begin position="24"/>
        <end position="508"/>
    </location>
</feature>
<protein>
    <submittedName>
        <fullName evidence="3">VWA domain-containing protein</fullName>
    </submittedName>
</protein>
<comment type="caution">
    <text evidence="3">The sequence shown here is derived from an EMBL/GenBank/DDBJ whole genome shotgun (WGS) entry which is preliminary data.</text>
</comment>
<accession>A0A6N7ZCB6</accession>
<name>A0A6N7ZCB6_9PSEU</name>
<keyword evidence="4" id="KW-1185">Reference proteome</keyword>